<evidence type="ECO:0000256" key="1">
    <source>
        <dbReference type="SAM" id="MobiDB-lite"/>
    </source>
</evidence>
<accession>A0A1I2IGB3</accession>
<dbReference type="EMBL" id="FONR01000006">
    <property type="protein sequence ID" value="SFF41389.1"/>
    <property type="molecule type" value="Genomic_DNA"/>
</dbReference>
<feature type="region of interest" description="Disordered" evidence="1">
    <location>
        <begin position="30"/>
        <end position="52"/>
    </location>
</feature>
<dbReference type="Proteomes" id="UP000181942">
    <property type="component" value="Unassembled WGS sequence"/>
</dbReference>
<organism evidence="2 3">
    <name type="scientific">Streptomyces mirabilis</name>
    <dbReference type="NCBI Taxonomy" id="68239"/>
    <lineage>
        <taxon>Bacteria</taxon>
        <taxon>Bacillati</taxon>
        <taxon>Actinomycetota</taxon>
        <taxon>Actinomycetes</taxon>
        <taxon>Kitasatosporales</taxon>
        <taxon>Streptomycetaceae</taxon>
        <taxon>Streptomyces</taxon>
    </lineage>
</organism>
<name>A0A1I2IGB3_9ACTN</name>
<proteinExistence type="predicted"/>
<dbReference type="AlphaFoldDB" id="A0A1I2IGB3"/>
<feature type="compositionally biased region" description="Basic and acidic residues" evidence="1">
    <location>
        <begin position="34"/>
        <end position="45"/>
    </location>
</feature>
<evidence type="ECO:0000313" key="2">
    <source>
        <dbReference type="EMBL" id="SFF41389.1"/>
    </source>
</evidence>
<gene>
    <name evidence="2" type="ORF">SAMN02787118_106271</name>
</gene>
<protein>
    <submittedName>
        <fullName evidence="2">Uncharacterized protein</fullName>
    </submittedName>
</protein>
<evidence type="ECO:0000313" key="3">
    <source>
        <dbReference type="Proteomes" id="UP000181942"/>
    </source>
</evidence>
<sequence length="70" mass="7507">MLNRLSAEDRKAVARPTAWAVGRAMDAPGRGLRRGMEVGHEDLPRGKRGPALGRCPRAGLFSRVAVVLTA</sequence>
<reference evidence="2 3" key="1">
    <citation type="submission" date="2016-10" db="EMBL/GenBank/DDBJ databases">
        <authorList>
            <person name="de Groot N.N."/>
        </authorList>
    </citation>
    <scope>NUCLEOTIDE SEQUENCE [LARGE SCALE GENOMIC DNA]</scope>
    <source>
        <strain evidence="2 3">OK461</strain>
    </source>
</reference>